<protein>
    <recommendedName>
        <fullName evidence="3">Dynactin subunit 6</fullName>
    </recommendedName>
</protein>
<sequence>MATSSHGKDVRISQGAVVCMDCKLEGPITVGPRTVIHPKACITAEGGPIIIGENNIFEEQCVIKHKLDGETKGRPQTLNIGSNNVFEVGCIVLSKAIGDNNIFEAKSFVGPDVEVGHGCIIGAGVSLQLPEKLPDNVIVTGSQYNRTIAADRPPPQTLQLDFLTKVLPNYHHLRRPKDRPNVL</sequence>
<keyword evidence="5" id="KW-0206">Cytoskeleton</keyword>
<reference evidence="7" key="1">
    <citation type="journal article" date="2021" name="Mol. Ecol. Resour.">
        <title>Apolygus lucorum genome provides insights into omnivorousness and mesophyll feeding.</title>
        <authorList>
            <person name="Liu Y."/>
            <person name="Liu H."/>
            <person name="Wang H."/>
            <person name="Huang T."/>
            <person name="Liu B."/>
            <person name="Yang B."/>
            <person name="Yin L."/>
            <person name="Li B."/>
            <person name="Zhang Y."/>
            <person name="Zhang S."/>
            <person name="Jiang F."/>
            <person name="Zhang X."/>
            <person name="Ren Y."/>
            <person name="Wang B."/>
            <person name="Wang S."/>
            <person name="Lu Y."/>
            <person name="Wu K."/>
            <person name="Fan W."/>
            <person name="Wang G."/>
        </authorList>
    </citation>
    <scope>NUCLEOTIDE SEQUENCE</scope>
    <source>
        <strain evidence="7">12Hb</strain>
    </source>
</reference>
<dbReference type="CDD" id="cd04646">
    <property type="entry name" value="LbH_Dynactin_6"/>
    <property type="match status" value="1"/>
</dbReference>
<gene>
    <name evidence="7" type="ORF">GE061_016620</name>
</gene>
<name>A0A8S9XHV8_APOLU</name>
<dbReference type="GO" id="GO:0007052">
    <property type="term" value="P:mitotic spindle organization"/>
    <property type="evidence" value="ECO:0007669"/>
    <property type="project" value="TreeGrafter"/>
</dbReference>
<dbReference type="SUPFAM" id="SSF51161">
    <property type="entry name" value="Trimeric LpxA-like enzymes"/>
    <property type="match status" value="1"/>
</dbReference>
<dbReference type="OrthoDB" id="2355at2759"/>
<comment type="similarity">
    <text evidence="2">Belongs to the dynactin subunits 5/6 family. Dynactin subunit 6 subfamily.</text>
</comment>
<comment type="function">
    <text evidence="6">Part of the dynactin complex that activates the molecular motor dynein for ultra-processive transport along microtubules.</text>
</comment>
<dbReference type="Gene3D" id="2.160.10.10">
    <property type="entry name" value="Hexapeptide repeat proteins"/>
    <property type="match status" value="1"/>
</dbReference>
<proteinExistence type="inferred from homology"/>
<evidence type="ECO:0000256" key="3">
    <source>
        <dbReference type="ARBA" id="ARBA00016573"/>
    </source>
</evidence>
<evidence type="ECO:0000256" key="2">
    <source>
        <dbReference type="ARBA" id="ARBA00007719"/>
    </source>
</evidence>
<dbReference type="AlphaFoldDB" id="A0A8S9XHV8"/>
<comment type="subcellular location">
    <subcellularLocation>
        <location evidence="1">Cytoplasm</location>
        <location evidence="1">Cytoskeleton</location>
    </subcellularLocation>
</comment>
<evidence type="ECO:0000256" key="6">
    <source>
        <dbReference type="ARBA" id="ARBA00034687"/>
    </source>
</evidence>
<dbReference type="PANTHER" id="PTHR13072">
    <property type="entry name" value="DYNACTIN 6"/>
    <property type="match status" value="1"/>
</dbReference>
<evidence type="ECO:0000256" key="4">
    <source>
        <dbReference type="ARBA" id="ARBA00022490"/>
    </source>
</evidence>
<evidence type="ECO:0000256" key="1">
    <source>
        <dbReference type="ARBA" id="ARBA00004245"/>
    </source>
</evidence>
<organism evidence="7 8">
    <name type="scientific">Apolygus lucorum</name>
    <name type="common">Small green plant bug</name>
    <name type="synonym">Lygocoris lucorum</name>
    <dbReference type="NCBI Taxonomy" id="248454"/>
    <lineage>
        <taxon>Eukaryota</taxon>
        <taxon>Metazoa</taxon>
        <taxon>Ecdysozoa</taxon>
        <taxon>Arthropoda</taxon>
        <taxon>Hexapoda</taxon>
        <taxon>Insecta</taxon>
        <taxon>Pterygota</taxon>
        <taxon>Neoptera</taxon>
        <taxon>Paraneoptera</taxon>
        <taxon>Hemiptera</taxon>
        <taxon>Heteroptera</taxon>
        <taxon>Panheteroptera</taxon>
        <taxon>Cimicomorpha</taxon>
        <taxon>Miridae</taxon>
        <taxon>Mirini</taxon>
        <taxon>Apolygus</taxon>
    </lineage>
</organism>
<evidence type="ECO:0000313" key="7">
    <source>
        <dbReference type="EMBL" id="KAF6208169.1"/>
    </source>
</evidence>
<accession>A0A8S9XHV8</accession>
<dbReference type="InterPro" id="IPR011004">
    <property type="entry name" value="Trimer_LpxA-like_sf"/>
</dbReference>
<dbReference type="GO" id="GO:0005869">
    <property type="term" value="C:dynactin complex"/>
    <property type="evidence" value="ECO:0007669"/>
    <property type="project" value="InterPro"/>
</dbReference>
<dbReference type="InterPro" id="IPR027777">
    <property type="entry name" value="DCTN6"/>
</dbReference>
<comment type="caution">
    <text evidence="7">The sequence shown here is derived from an EMBL/GenBank/DDBJ whole genome shotgun (WGS) entry which is preliminary data.</text>
</comment>
<keyword evidence="4" id="KW-0963">Cytoplasm</keyword>
<evidence type="ECO:0000313" key="8">
    <source>
        <dbReference type="Proteomes" id="UP000466442"/>
    </source>
</evidence>
<evidence type="ECO:0000256" key="5">
    <source>
        <dbReference type="ARBA" id="ARBA00023212"/>
    </source>
</evidence>
<dbReference type="GO" id="GO:0070840">
    <property type="term" value="F:dynein complex binding"/>
    <property type="evidence" value="ECO:0007669"/>
    <property type="project" value="TreeGrafter"/>
</dbReference>
<keyword evidence="8" id="KW-1185">Reference proteome</keyword>
<dbReference type="EMBL" id="WIXP02000007">
    <property type="protein sequence ID" value="KAF6208169.1"/>
    <property type="molecule type" value="Genomic_DNA"/>
</dbReference>
<dbReference type="Proteomes" id="UP000466442">
    <property type="component" value="Unassembled WGS sequence"/>
</dbReference>
<dbReference type="PANTHER" id="PTHR13072:SF0">
    <property type="entry name" value="DYNACTIN SUBUNIT 6"/>
    <property type="match status" value="1"/>
</dbReference>